<dbReference type="PROSITE" id="PS51186">
    <property type="entry name" value="GNAT"/>
    <property type="match status" value="1"/>
</dbReference>
<evidence type="ECO:0000313" key="2">
    <source>
        <dbReference type="EMBL" id="RPA63377.1"/>
    </source>
</evidence>
<name>A0A3N4GPI9_9ACTN</name>
<keyword evidence="3" id="KW-1185">Reference proteome</keyword>
<dbReference type="Pfam" id="PF13673">
    <property type="entry name" value="Acetyltransf_10"/>
    <property type="match status" value="1"/>
</dbReference>
<dbReference type="EMBL" id="RKMH01000005">
    <property type="protein sequence ID" value="RPA63377.1"/>
    <property type="molecule type" value="Genomic_DNA"/>
</dbReference>
<dbReference type="InterPro" id="IPR000182">
    <property type="entry name" value="GNAT_dom"/>
</dbReference>
<dbReference type="InterPro" id="IPR016181">
    <property type="entry name" value="Acyl_CoA_acyltransferase"/>
</dbReference>
<protein>
    <submittedName>
        <fullName evidence="2">GNAT family N-acetyltransferase</fullName>
    </submittedName>
</protein>
<dbReference type="OrthoDB" id="9796171at2"/>
<reference evidence="2 3" key="1">
    <citation type="submission" date="2018-11" db="EMBL/GenBank/DDBJ databases">
        <title>Draft genome sequence of Gordonia sp. RS15-1S isolated from rice stems.</title>
        <authorList>
            <person name="Muangham S."/>
        </authorList>
    </citation>
    <scope>NUCLEOTIDE SEQUENCE [LARGE SCALE GENOMIC DNA]</scope>
    <source>
        <strain evidence="2 3">RS15-1S</strain>
    </source>
</reference>
<dbReference type="SUPFAM" id="SSF55729">
    <property type="entry name" value="Acyl-CoA N-acyltransferases (Nat)"/>
    <property type="match status" value="1"/>
</dbReference>
<comment type="caution">
    <text evidence="2">The sequence shown here is derived from an EMBL/GenBank/DDBJ whole genome shotgun (WGS) entry which is preliminary data.</text>
</comment>
<organism evidence="2 3">
    <name type="scientific">Gordonia oryzae</name>
    <dbReference type="NCBI Taxonomy" id="2487349"/>
    <lineage>
        <taxon>Bacteria</taxon>
        <taxon>Bacillati</taxon>
        <taxon>Actinomycetota</taxon>
        <taxon>Actinomycetes</taxon>
        <taxon>Mycobacteriales</taxon>
        <taxon>Gordoniaceae</taxon>
        <taxon>Gordonia</taxon>
    </lineage>
</organism>
<proteinExistence type="predicted"/>
<accession>A0A3N4GPI9</accession>
<dbReference type="Gene3D" id="3.40.630.30">
    <property type="match status" value="1"/>
</dbReference>
<dbReference type="RefSeq" id="WP_123927660.1">
    <property type="nucleotide sequence ID" value="NZ_JBPSDP010000001.1"/>
</dbReference>
<dbReference type="AlphaFoldDB" id="A0A3N4GPI9"/>
<keyword evidence="2" id="KW-0808">Transferase</keyword>
<dbReference type="GO" id="GO:0016747">
    <property type="term" value="F:acyltransferase activity, transferring groups other than amino-acyl groups"/>
    <property type="evidence" value="ECO:0007669"/>
    <property type="project" value="InterPro"/>
</dbReference>
<evidence type="ECO:0000313" key="3">
    <source>
        <dbReference type="Proteomes" id="UP000267536"/>
    </source>
</evidence>
<evidence type="ECO:0000259" key="1">
    <source>
        <dbReference type="PROSITE" id="PS51186"/>
    </source>
</evidence>
<feature type="domain" description="N-acetyltransferase" evidence="1">
    <location>
        <begin position="14"/>
        <end position="162"/>
    </location>
</feature>
<sequence>MTSSSPRTYRLQSRSAADIDAATLYRILRVRVDVFVVEQACPYPELDGRDLEPLTRHFWCVPDVEASADTVAATLRLMQDGSDADGRPEFRIGRVCTERSHRGEGLAARLLSAALEEVGDHVCRIEAQTYLTQMYAAFGFRADSDEYLEDGIPHVSMIRVAGSRR</sequence>
<dbReference type="Proteomes" id="UP000267536">
    <property type="component" value="Unassembled WGS sequence"/>
</dbReference>
<gene>
    <name evidence="2" type="ORF">EF294_07625</name>
</gene>